<organism evidence="16 17">
    <name type="scientific">Vibrio viridaestus</name>
    <dbReference type="NCBI Taxonomy" id="2487322"/>
    <lineage>
        <taxon>Bacteria</taxon>
        <taxon>Pseudomonadati</taxon>
        <taxon>Pseudomonadota</taxon>
        <taxon>Gammaproteobacteria</taxon>
        <taxon>Vibrionales</taxon>
        <taxon>Vibrionaceae</taxon>
        <taxon>Vibrio</taxon>
    </lineage>
</organism>
<evidence type="ECO:0000256" key="6">
    <source>
        <dbReference type="ARBA" id="ARBA00022679"/>
    </source>
</evidence>
<keyword evidence="12" id="KW-0902">Two-component regulatory system</keyword>
<keyword evidence="5" id="KW-0597">Phosphoprotein</keyword>
<keyword evidence="13 14" id="KW-0472">Membrane</keyword>
<proteinExistence type="predicted"/>
<dbReference type="OrthoDB" id="9121563at2"/>
<dbReference type="GO" id="GO:0000155">
    <property type="term" value="F:phosphorelay sensor kinase activity"/>
    <property type="evidence" value="ECO:0007669"/>
    <property type="project" value="InterPro"/>
</dbReference>
<evidence type="ECO:0000313" key="17">
    <source>
        <dbReference type="Proteomes" id="UP000281112"/>
    </source>
</evidence>
<dbReference type="CDD" id="cd00082">
    <property type="entry name" value="HisKA"/>
    <property type="match status" value="1"/>
</dbReference>
<name>A0A3N9TCX3_9VIBR</name>
<evidence type="ECO:0000256" key="12">
    <source>
        <dbReference type="ARBA" id="ARBA00023012"/>
    </source>
</evidence>
<dbReference type="AlphaFoldDB" id="A0A3N9TCX3"/>
<evidence type="ECO:0000256" key="14">
    <source>
        <dbReference type="SAM" id="Phobius"/>
    </source>
</evidence>
<keyword evidence="11 14" id="KW-1133">Transmembrane helix</keyword>
<dbReference type="InterPro" id="IPR003661">
    <property type="entry name" value="HisK_dim/P_dom"/>
</dbReference>
<dbReference type="PROSITE" id="PS50109">
    <property type="entry name" value="HIS_KIN"/>
    <property type="match status" value="1"/>
</dbReference>
<evidence type="ECO:0000256" key="10">
    <source>
        <dbReference type="ARBA" id="ARBA00022840"/>
    </source>
</evidence>
<comment type="subcellular location">
    <subcellularLocation>
        <location evidence="2">Cell membrane</location>
        <topology evidence="2">Multi-pass membrane protein</topology>
    </subcellularLocation>
</comment>
<dbReference type="SMART" id="SM00388">
    <property type="entry name" value="HisKA"/>
    <property type="match status" value="1"/>
</dbReference>
<accession>A0A3N9TCX3</accession>
<dbReference type="PANTHER" id="PTHR45528">
    <property type="entry name" value="SENSOR HISTIDINE KINASE CPXA"/>
    <property type="match status" value="1"/>
</dbReference>
<dbReference type="Pfam" id="PF00512">
    <property type="entry name" value="HisKA"/>
    <property type="match status" value="1"/>
</dbReference>
<protein>
    <recommendedName>
        <fullName evidence="3">histidine kinase</fullName>
        <ecNumber evidence="3">2.7.13.3</ecNumber>
    </recommendedName>
</protein>
<dbReference type="InterPro" id="IPR036097">
    <property type="entry name" value="HisK_dim/P_sf"/>
</dbReference>
<dbReference type="EMBL" id="RJVQ01000008">
    <property type="protein sequence ID" value="RQW62011.1"/>
    <property type="molecule type" value="Genomic_DNA"/>
</dbReference>
<dbReference type="RefSeq" id="WP_124938348.1">
    <property type="nucleotide sequence ID" value="NZ_RJVQ01000008.1"/>
</dbReference>
<sequence length="414" mass="47598">MRIRKSMHIYLSCTIILVGTLTVVSFSTIAMNYFINGLDIAFRYTMELIGKDAQPPEHGHATFLDFDVAGSWNGVPSVIKETLDEPKGHLGFSKYILRKHWYESPEIATFAMRYVHSDGTVVYVTRAFSHMDETDPKIPFLTRIIVIGFIGVLIFGFCILFLLYQLNKPFDRLMGWTRKLNTENLTQPVPDFHYREINELANIIQSSLSSVQQTLERERKFISHASHELRTPISVVRSNTELLLKLMSKEGSSDKQKQVAERVLRASISMTELCDTLLWLNRREYKNLSRSSVDLGALIEQLTFELNYLIKNKEVTLSINAQHSSHTLSCILARIVLGNLIRNAFQHTYSGTIQINHKNDWVLIRNQNSEEFEEKASLGFGLGLELTKQIIKQYGWQYRVKEIPGGRIVFIRFS</sequence>
<evidence type="ECO:0000256" key="3">
    <source>
        <dbReference type="ARBA" id="ARBA00012438"/>
    </source>
</evidence>
<evidence type="ECO:0000256" key="11">
    <source>
        <dbReference type="ARBA" id="ARBA00022989"/>
    </source>
</evidence>
<feature type="transmembrane region" description="Helical" evidence="14">
    <location>
        <begin position="140"/>
        <end position="164"/>
    </location>
</feature>
<dbReference type="InterPro" id="IPR050398">
    <property type="entry name" value="HssS/ArlS-like"/>
</dbReference>
<keyword evidence="9 16" id="KW-0418">Kinase</keyword>
<dbReference type="InterPro" id="IPR036890">
    <property type="entry name" value="HATPase_C_sf"/>
</dbReference>
<feature type="transmembrane region" description="Helical" evidence="14">
    <location>
        <begin position="9"/>
        <end position="35"/>
    </location>
</feature>
<dbReference type="Gene3D" id="1.10.287.130">
    <property type="match status" value="1"/>
</dbReference>
<keyword evidence="8" id="KW-0547">Nucleotide-binding</keyword>
<dbReference type="PANTHER" id="PTHR45528:SF1">
    <property type="entry name" value="SENSOR HISTIDINE KINASE CPXA"/>
    <property type="match status" value="1"/>
</dbReference>
<dbReference type="Gene3D" id="3.30.565.10">
    <property type="entry name" value="Histidine kinase-like ATPase, C-terminal domain"/>
    <property type="match status" value="1"/>
</dbReference>
<dbReference type="SUPFAM" id="SSF55874">
    <property type="entry name" value="ATPase domain of HSP90 chaperone/DNA topoisomerase II/histidine kinase"/>
    <property type="match status" value="1"/>
</dbReference>
<keyword evidence="4" id="KW-1003">Cell membrane</keyword>
<comment type="catalytic activity">
    <reaction evidence="1">
        <text>ATP + protein L-histidine = ADP + protein N-phospho-L-histidine.</text>
        <dbReference type="EC" id="2.7.13.3"/>
    </reaction>
</comment>
<evidence type="ECO:0000256" key="8">
    <source>
        <dbReference type="ARBA" id="ARBA00022741"/>
    </source>
</evidence>
<dbReference type="GO" id="GO:0005524">
    <property type="term" value="F:ATP binding"/>
    <property type="evidence" value="ECO:0007669"/>
    <property type="project" value="UniProtKB-KW"/>
</dbReference>
<evidence type="ECO:0000256" key="9">
    <source>
        <dbReference type="ARBA" id="ARBA00022777"/>
    </source>
</evidence>
<feature type="domain" description="Histidine kinase" evidence="15">
    <location>
        <begin position="224"/>
        <end position="414"/>
    </location>
</feature>
<dbReference type="SUPFAM" id="SSF47384">
    <property type="entry name" value="Homodimeric domain of signal transducing histidine kinase"/>
    <property type="match status" value="1"/>
</dbReference>
<dbReference type="EC" id="2.7.13.3" evidence="3"/>
<evidence type="ECO:0000256" key="1">
    <source>
        <dbReference type="ARBA" id="ARBA00000085"/>
    </source>
</evidence>
<dbReference type="Gene3D" id="6.10.340.10">
    <property type="match status" value="1"/>
</dbReference>
<keyword evidence="10" id="KW-0067">ATP-binding</keyword>
<evidence type="ECO:0000256" key="2">
    <source>
        <dbReference type="ARBA" id="ARBA00004651"/>
    </source>
</evidence>
<dbReference type="Proteomes" id="UP000281112">
    <property type="component" value="Unassembled WGS sequence"/>
</dbReference>
<evidence type="ECO:0000256" key="5">
    <source>
        <dbReference type="ARBA" id="ARBA00022553"/>
    </source>
</evidence>
<keyword evidence="7 14" id="KW-0812">Transmembrane</keyword>
<dbReference type="InterPro" id="IPR005467">
    <property type="entry name" value="His_kinase_dom"/>
</dbReference>
<evidence type="ECO:0000256" key="7">
    <source>
        <dbReference type="ARBA" id="ARBA00022692"/>
    </source>
</evidence>
<keyword evidence="6" id="KW-0808">Transferase</keyword>
<evidence type="ECO:0000256" key="13">
    <source>
        <dbReference type="ARBA" id="ARBA00023136"/>
    </source>
</evidence>
<keyword evidence="17" id="KW-1185">Reference proteome</keyword>
<evidence type="ECO:0000256" key="4">
    <source>
        <dbReference type="ARBA" id="ARBA00022475"/>
    </source>
</evidence>
<evidence type="ECO:0000259" key="15">
    <source>
        <dbReference type="PROSITE" id="PS50109"/>
    </source>
</evidence>
<gene>
    <name evidence="16" type="ORF">EES38_16715</name>
</gene>
<reference evidence="16 17" key="1">
    <citation type="submission" date="2018-11" db="EMBL/GenBank/DDBJ databases">
        <title>Vibrio LJC006 sp. nov., isolated from seawater during the bloom of the enteromorpha.</title>
        <authorList>
            <person name="Liang J."/>
        </authorList>
    </citation>
    <scope>NUCLEOTIDE SEQUENCE [LARGE SCALE GENOMIC DNA]</scope>
    <source>
        <strain evidence="16 17">LJC006</strain>
    </source>
</reference>
<evidence type="ECO:0000313" key="16">
    <source>
        <dbReference type="EMBL" id="RQW62011.1"/>
    </source>
</evidence>
<comment type="caution">
    <text evidence="16">The sequence shown here is derived from an EMBL/GenBank/DDBJ whole genome shotgun (WGS) entry which is preliminary data.</text>
</comment>
<dbReference type="GO" id="GO:0005886">
    <property type="term" value="C:plasma membrane"/>
    <property type="evidence" value="ECO:0007669"/>
    <property type="project" value="UniProtKB-SubCell"/>
</dbReference>